<dbReference type="SUPFAM" id="SSF46579">
    <property type="entry name" value="Prefoldin"/>
    <property type="match status" value="1"/>
</dbReference>
<sequence>MIYKRFCCQAPIEEDDRTSINVRNNSQQKLDEFLADPENKKVFQILELEVDVMRHNAEKVPENINPKDWLVLVKLTTKTQRKKYLKFLFLNEKSQEHKKAKKELKKTEALAKKAEAEQVEDTGEIKYGLSHNTLFLRIYESTINRFYNGQLLQAMMFEPKIVFDCGYEDNMNQREIHNCAKQLTLSFASNRIHVNPMFLHFCNLKEDGLLMEYFSTNMPNILDDDFPATITSQSYLDLFPRDQLLYLTPHCRTDITEYNPDMVYIIGALVDKSDSKPFSLAKAKKDGIQMAKLPLEKYLAWGSSSDKSLTLNQDSDVHITYEEQQKINKFARQNAKLEDYKEELKVKQNELKNLEDAFDELTLMDDDAKIPYYIGEVFVHQCLEKTQNCLEDAKSKKKTEIANLESKCADLKTIMSELKTQLYAKFGSRINLESEESD</sequence>
<evidence type="ECO:0000256" key="9">
    <source>
        <dbReference type="ARBA" id="ARBA00023054"/>
    </source>
</evidence>
<evidence type="ECO:0000256" key="6">
    <source>
        <dbReference type="ARBA" id="ARBA00022691"/>
    </source>
</evidence>
<dbReference type="GO" id="GO:0097745">
    <property type="term" value="P:mitochondrial tRNA 5'-end processing"/>
    <property type="evidence" value="ECO:0007669"/>
    <property type="project" value="TreeGrafter"/>
</dbReference>
<feature type="domain" description="SAM-dependent MTase TRM10-type" evidence="13">
    <location>
        <begin position="147"/>
        <end position="344"/>
    </location>
</feature>
<dbReference type="GO" id="GO:0032259">
    <property type="term" value="P:methylation"/>
    <property type="evidence" value="ECO:0007669"/>
    <property type="project" value="UniProtKB-KW"/>
</dbReference>
<name>A0A0J7NNA4_LASNI</name>
<dbReference type="EMBL" id="LBMM01003082">
    <property type="protein sequence ID" value="KMQ93990.1"/>
    <property type="molecule type" value="Genomic_DNA"/>
</dbReference>
<comment type="caution">
    <text evidence="14">The sequence shown here is derived from an EMBL/GenBank/DDBJ whole genome shotgun (WGS) entry which is preliminary data.</text>
</comment>
<accession>A0A0J7NNA4</accession>
<dbReference type="PANTHER" id="PTHR13563">
    <property type="entry name" value="TRNA (GUANINE-9-) METHYLTRANSFERASE"/>
    <property type="match status" value="1"/>
</dbReference>
<feature type="coiled-coil region" evidence="12">
    <location>
        <begin position="90"/>
        <end position="117"/>
    </location>
</feature>
<evidence type="ECO:0000259" key="13">
    <source>
        <dbReference type="PROSITE" id="PS51675"/>
    </source>
</evidence>
<gene>
    <name evidence="14" type="ORF">RF55_5877</name>
</gene>
<evidence type="ECO:0000256" key="4">
    <source>
        <dbReference type="ARBA" id="ARBA00022603"/>
    </source>
</evidence>
<keyword evidence="6" id="KW-0949">S-adenosyl-L-methionine</keyword>
<dbReference type="CDD" id="cd18102">
    <property type="entry name" value="Trm10_MRRP1"/>
    <property type="match status" value="1"/>
</dbReference>
<evidence type="ECO:0000256" key="12">
    <source>
        <dbReference type="SAM" id="Coils"/>
    </source>
</evidence>
<dbReference type="GO" id="GO:0000049">
    <property type="term" value="F:tRNA binding"/>
    <property type="evidence" value="ECO:0007669"/>
    <property type="project" value="TreeGrafter"/>
</dbReference>
<dbReference type="Proteomes" id="UP000036403">
    <property type="component" value="Unassembled WGS sequence"/>
</dbReference>
<dbReference type="PANTHER" id="PTHR13563:SF5">
    <property type="entry name" value="TRNA METHYLTRANSFERASE 10 HOMOLOG C"/>
    <property type="match status" value="1"/>
</dbReference>
<evidence type="ECO:0000256" key="1">
    <source>
        <dbReference type="ARBA" id="ARBA00004173"/>
    </source>
</evidence>
<dbReference type="Gene3D" id="3.40.1280.30">
    <property type="match status" value="1"/>
</dbReference>
<dbReference type="InterPro" id="IPR025812">
    <property type="entry name" value="Trm10_C_MTase_dom"/>
</dbReference>
<evidence type="ECO:0000256" key="10">
    <source>
        <dbReference type="ARBA" id="ARBA00023128"/>
    </source>
</evidence>
<dbReference type="InterPro" id="IPR038459">
    <property type="entry name" value="MT_TRM10-typ_sf"/>
</dbReference>
<evidence type="ECO:0000256" key="5">
    <source>
        <dbReference type="ARBA" id="ARBA00022679"/>
    </source>
</evidence>
<evidence type="ECO:0000256" key="11">
    <source>
        <dbReference type="ARBA" id="ARBA00029803"/>
    </source>
</evidence>
<organism evidence="14 15">
    <name type="scientific">Lasius niger</name>
    <name type="common">Black garden ant</name>
    <dbReference type="NCBI Taxonomy" id="67767"/>
    <lineage>
        <taxon>Eukaryota</taxon>
        <taxon>Metazoa</taxon>
        <taxon>Ecdysozoa</taxon>
        <taxon>Arthropoda</taxon>
        <taxon>Hexapoda</taxon>
        <taxon>Insecta</taxon>
        <taxon>Pterygota</taxon>
        <taxon>Neoptera</taxon>
        <taxon>Endopterygota</taxon>
        <taxon>Hymenoptera</taxon>
        <taxon>Apocrita</taxon>
        <taxon>Aculeata</taxon>
        <taxon>Formicoidea</taxon>
        <taxon>Formicidae</taxon>
        <taxon>Formicinae</taxon>
        <taxon>Lasius</taxon>
        <taxon>Lasius</taxon>
    </lineage>
</organism>
<protein>
    <recommendedName>
        <fullName evidence="11">RNA (guanine-9-)-methyltransferase domain-containing protein 1</fullName>
    </recommendedName>
</protein>
<dbReference type="GO" id="GO:0005654">
    <property type="term" value="C:nucleoplasm"/>
    <property type="evidence" value="ECO:0007669"/>
    <property type="project" value="TreeGrafter"/>
</dbReference>
<keyword evidence="7" id="KW-0819">tRNA processing</keyword>
<dbReference type="Pfam" id="PF01920">
    <property type="entry name" value="Prefoldin_2"/>
    <property type="match status" value="1"/>
</dbReference>
<dbReference type="InterPro" id="IPR002777">
    <property type="entry name" value="PFD_beta-like"/>
</dbReference>
<evidence type="ECO:0000256" key="3">
    <source>
        <dbReference type="ARBA" id="ARBA00011695"/>
    </source>
</evidence>
<dbReference type="STRING" id="67767.A0A0J7NNA4"/>
<keyword evidence="9 12" id="KW-0175">Coiled coil</keyword>
<dbReference type="PROSITE" id="PS51675">
    <property type="entry name" value="SAM_MT_TRM10"/>
    <property type="match status" value="1"/>
</dbReference>
<dbReference type="GO" id="GO:0005739">
    <property type="term" value="C:mitochondrion"/>
    <property type="evidence" value="ECO:0007669"/>
    <property type="project" value="UniProtKB-SubCell"/>
</dbReference>
<evidence type="ECO:0000256" key="8">
    <source>
        <dbReference type="ARBA" id="ARBA00022946"/>
    </source>
</evidence>
<evidence type="ECO:0000313" key="14">
    <source>
        <dbReference type="EMBL" id="KMQ93990.1"/>
    </source>
</evidence>
<keyword evidence="8" id="KW-0809">Transit peptide</keyword>
<keyword evidence="5 14" id="KW-0808">Transferase</keyword>
<dbReference type="PaxDb" id="67767-A0A0J7NNA4"/>
<feature type="coiled-coil region" evidence="12">
    <location>
        <begin position="323"/>
        <end position="421"/>
    </location>
</feature>
<evidence type="ECO:0000256" key="7">
    <source>
        <dbReference type="ARBA" id="ARBA00022694"/>
    </source>
</evidence>
<dbReference type="GO" id="GO:0070131">
    <property type="term" value="P:positive regulation of mitochondrial translation"/>
    <property type="evidence" value="ECO:0007669"/>
    <property type="project" value="TreeGrafter"/>
</dbReference>
<dbReference type="CDD" id="cd23165">
    <property type="entry name" value="Prefoldin_4"/>
    <property type="match status" value="1"/>
</dbReference>
<dbReference type="GO" id="GO:0006457">
    <property type="term" value="P:protein folding"/>
    <property type="evidence" value="ECO:0007669"/>
    <property type="project" value="InterPro"/>
</dbReference>
<comment type="subcellular location">
    <subcellularLocation>
        <location evidence="1">Mitochondrion</location>
    </subcellularLocation>
</comment>
<dbReference type="GO" id="GO:0016272">
    <property type="term" value="C:prefoldin complex"/>
    <property type="evidence" value="ECO:0007669"/>
    <property type="project" value="InterPro"/>
</dbReference>
<keyword evidence="15" id="KW-1185">Reference proteome</keyword>
<dbReference type="AlphaFoldDB" id="A0A0J7NNA4"/>
<evidence type="ECO:0000313" key="15">
    <source>
        <dbReference type="Proteomes" id="UP000036403"/>
    </source>
</evidence>
<keyword evidence="4 14" id="KW-0489">Methyltransferase</keyword>
<comment type="subunit">
    <text evidence="3">Heterohexamer of two PFD-alpha type and four PFD-beta type subunits.</text>
</comment>
<dbReference type="OrthoDB" id="9976048at2759"/>
<reference evidence="14 15" key="1">
    <citation type="submission" date="2015-04" db="EMBL/GenBank/DDBJ databases">
        <title>Lasius niger genome sequencing.</title>
        <authorList>
            <person name="Konorov E.A."/>
            <person name="Nikitin M.A."/>
            <person name="Kirill M.V."/>
            <person name="Chang P."/>
        </authorList>
    </citation>
    <scope>NUCLEOTIDE SEQUENCE [LARGE SCALE GENOMIC DNA]</scope>
    <source>
        <tissue evidence="14">Whole</tissue>
    </source>
</reference>
<dbReference type="InterPro" id="IPR028564">
    <property type="entry name" value="MT_TRM10-typ"/>
</dbReference>
<dbReference type="GO" id="GO:0008168">
    <property type="term" value="F:methyltransferase activity"/>
    <property type="evidence" value="ECO:0007669"/>
    <property type="project" value="UniProtKB-KW"/>
</dbReference>
<proteinExistence type="inferred from homology"/>
<evidence type="ECO:0000256" key="2">
    <source>
        <dbReference type="ARBA" id="ARBA00008045"/>
    </source>
</evidence>
<comment type="similarity">
    <text evidence="2">Belongs to the prefoldin subunit beta family.</text>
</comment>
<keyword evidence="10" id="KW-0496">Mitochondrion</keyword>
<dbReference type="InterPro" id="IPR007356">
    <property type="entry name" value="tRNA_m1G_MeTrfase_euk"/>
</dbReference>
<dbReference type="GO" id="GO:0051082">
    <property type="term" value="F:unfolded protein binding"/>
    <property type="evidence" value="ECO:0007669"/>
    <property type="project" value="InterPro"/>
</dbReference>